<dbReference type="Proteomes" id="UP000317663">
    <property type="component" value="Unassembled WGS sequence"/>
</dbReference>
<dbReference type="AlphaFoldDB" id="A0A502G4L2"/>
<dbReference type="EMBL" id="RCZD01000016">
    <property type="protein sequence ID" value="TPG56789.1"/>
    <property type="molecule type" value="Genomic_DNA"/>
</dbReference>
<evidence type="ECO:0000313" key="2">
    <source>
        <dbReference type="Proteomes" id="UP000317663"/>
    </source>
</evidence>
<evidence type="ECO:0000313" key="1">
    <source>
        <dbReference type="EMBL" id="TPG56789.1"/>
    </source>
</evidence>
<reference evidence="1 2" key="1">
    <citation type="journal article" date="2019" name="Environ. Microbiol.">
        <title>Species interactions and distinct microbial communities in high Arctic permafrost affected cryosols are associated with the CH4 and CO2 gas fluxes.</title>
        <authorList>
            <person name="Altshuler I."/>
            <person name="Hamel J."/>
            <person name="Turney S."/>
            <person name="Magnuson E."/>
            <person name="Levesque R."/>
            <person name="Greer C."/>
            <person name="Whyte L.G."/>
        </authorList>
    </citation>
    <scope>NUCLEOTIDE SEQUENCE [LARGE SCALE GENOMIC DNA]</scope>
    <source>
        <strain evidence="1 2">E4</strain>
    </source>
</reference>
<protein>
    <submittedName>
        <fullName evidence="1">Uncharacterized protein</fullName>
    </submittedName>
</protein>
<gene>
    <name evidence="1" type="ORF">EAH77_22200</name>
</gene>
<name>A0A502G4L2_9GAMM</name>
<keyword evidence="2" id="KW-1185">Reference proteome</keyword>
<proteinExistence type="predicted"/>
<sequence length="223" mass="24817">MCVLPDSSSIRESFCLNPIYSTKPEIESKGKSSPIPPWPFINSFLAPCGLIISPPDLIATDNYVPIAVPDVNPSLDEQATALIQSSLQESEAYLTSGSHRAAVQEILWLLETITSAFRGVKVSEDGNIKGKYFSKIIGDLQRLHQGKTLERVITWLDNMYGFLSAPEGGGVRHGSTLDGHAELTQNEARLFCDLTRSYITYLLNEHARLVGKPGRERRRRMER</sequence>
<comment type="caution">
    <text evidence="1">The sequence shown here is derived from an EMBL/GenBank/DDBJ whole genome shotgun (WGS) entry which is preliminary data.</text>
</comment>
<accession>A0A502G4L2</accession>
<organism evidence="1 2">
    <name type="scientific">Ewingella americana</name>
    <dbReference type="NCBI Taxonomy" id="41202"/>
    <lineage>
        <taxon>Bacteria</taxon>
        <taxon>Pseudomonadati</taxon>
        <taxon>Pseudomonadota</taxon>
        <taxon>Gammaproteobacteria</taxon>
        <taxon>Enterobacterales</taxon>
        <taxon>Yersiniaceae</taxon>
        <taxon>Ewingella</taxon>
    </lineage>
</organism>